<feature type="transmembrane region" description="Helical" evidence="11">
    <location>
        <begin position="163"/>
        <end position="181"/>
    </location>
</feature>
<reference evidence="14 15" key="1">
    <citation type="journal article" date="2016" name="Nat. Commun.">
        <title>Thousands of microbial genomes shed light on interconnected biogeochemical processes in an aquifer system.</title>
        <authorList>
            <person name="Anantharaman K."/>
            <person name="Brown C.T."/>
            <person name="Hug L.A."/>
            <person name="Sharon I."/>
            <person name="Castelle C.J."/>
            <person name="Probst A.J."/>
            <person name="Thomas B.C."/>
            <person name="Singh A."/>
            <person name="Wilkins M.J."/>
            <person name="Karaoz U."/>
            <person name="Brodie E.L."/>
            <person name="Williams K.H."/>
            <person name="Hubbard S.S."/>
            <person name="Banfield J.F."/>
        </authorList>
    </citation>
    <scope>NUCLEOTIDE SEQUENCE [LARGE SCALE GENOMIC DNA]</scope>
</reference>
<dbReference type="PROSITE" id="PS50893">
    <property type="entry name" value="ABC_TRANSPORTER_2"/>
    <property type="match status" value="1"/>
</dbReference>
<dbReference type="GO" id="GO:0015421">
    <property type="term" value="F:ABC-type oligopeptide transporter activity"/>
    <property type="evidence" value="ECO:0007669"/>
    <property type="project" value="TreeGrafter"/>
</dbReference>
<dbReference type="SUPFAM" id="SSF90123">
    <property type="entry name" value="ABC transporter transmembrane region"/>
    <property type="match status" value="1"/>
</dbReference>
<evidence type="ECO:0000256" key="11">
    <source>
        <dbReference type="SAM" id="Phobius"/>
    </source>
</evidence>
<evidence type="ECO:0000256" key="3">
    <source>
        <dbReference type="ARBA" id="ARBA00022475"/>
    </source>
</evidence>
<dbReference type="InterPro" id="IPR036640">
    <property type="entry name" value="ABC1_TM_sf"/>
</dbReference>
<keyword evidence="10 11" id="KW-0472">Membrane</keyword>
<dbReference type="InterPro" id="IPR011527">
    <property type="entry name" value="ABC1_TM_dom"/>
</dbReference>
<feature type="transmembrane region" description="Helical" evidence="11">
    <location>
        <begin position="138"/>
        <end position="157"/>
    </location>
</feature>
<dbReference type="InterPro" id="IPR003439">
    <property type="entry name" value="ABC_transporter-like_ATP-bd"/>
</dbReference>
<feature type="transmembrane region" description="Helical" evidence="11">
    <location>
        <begin position="241"/>
        <end position="266"/>
    </location>
</feature>
<dbReference type="NCBIfam" id="TIGR02203">
    <property type="entry name" value="MsbA_lipidA"/>
    <property type="match status" value="1"/>
</dbReference>
<dbReference type="GO" id="GO:0005524">
    <property type="term" value="F:ATP binding"/>
    <property type="evidence" value="ECO:0007669"/>
    <property type="project" value="UniProtKB-KW"/>
</dbReference>
<evidence type="ECO:0000259" key="13">
    <source>
        <dbReference type="PROSITE" id="PS50929"/>
    </source>
</evidence>
<keyword evidence="3" id="KW-1003">Cell membrane</keyword>
<evidence type="ECO:0000256" key="8">
    <source>
        <dbReference type="ARBA" id="ARBA00022989"/>
    </source>
</evidence>
<dbReference type="PROSITE" id="PS50929">
    <property type="entry name" value="ABC_TM1F"/>
    <property type="match status" value="1"/>
</dbReference>
<dbReference type="Pfam" id="PF00005">
    <property type="entry name" value="ABC_tran"/>
    <property type="match status" value="1"/>
</dbReference>
<evidence type="ECO:0000256" key="10">
    <source>
        <dbReference type="ARBA" id="ARBA00023136"/>
    </source>
</evidence>
<feature type="transmembrane region" description="Helical" evidence="11">
    <location>
        <begin position="62"/>
        <end position="81"/>
    </location>
</feature>
<evidence type="ECO:0000256" key="4">
    <source>
        <dbReference type="ARBA" id="ARBA00022692"/>
    </source>
</evidence>
<evidence type="ECO:0000313" key="14">
    <source>
        <dbReference type="EMBL" id="OGI40083.1"/>
    </source>
</evidence>
<feature type="domain" description="ABC transporter" evidence="12">
    <location>
        <begin position="335"/>
        <end position="571"/>
    </location>
</feature>
<dbReference type="GO" id="GO:0034040">
    <property type="term" value="F:ATPase-coupled lipid transmembrane transporter activity"/>
    <property type="evidence" value="ECO:0007669"/>
    <property type="project" value="InterPro"/>
</dbReference>
<dbReference type="SUPFAM" id="SSF52540">
    <property type="entry name" value="P-loop containing nucleoside triphosphate hydrolases"/>
    <property type="match status" value="1"/>
</dbReference>
<name>A0A1F6T4K8_9PROT</name>
<sequence>MLGDSLKLYRRLLRYAWPYRRMYLVAILGMLVLSGTAAGFAAIMEPLVDKGFVNRDPAAIKFIPPLIIGLFVLRAIAGLVAEYANAWVGRRVTFDLRNAVFRHLLDLPAGYYDVNSSSGLIAKIIFNVEQIAGGVTRAIFTLVSDGVTIFALSAWLLYLNWKLTLIFAVLLPLSMLVIRVMSVRFRKISERIQTSMGDITQVSQEAFEGQRVVKAFGGQTAEMQAFERANEQNRRQSMRRVGVAAVGTGLVQIVGALMLASVITIALLVGDVTAGTFTSYIVAATWMMGPARRLARINETLQTSLAASASVFNVLDEEAETDTGTRTLERVEGRVEYRQVVHRYVSNQAPSLDGVSFVIEPGQTLALEGSSGSGKTTCASLLARFYLPESGAILLDGAPIEQLTLANLRSHISIVAQEALLFDDTLRRNIAYGTDREIDEARLMEAAHAAHVLEFAERLPQGLDSPVGEKGMRLSGGQRQRVAIARALYKNAPILILDEATSALDTESERLVQDAMRRLMANRTTLVIAHRLSTVEHADRIVVLARGRVEESGTHAELLARNGTYARLYRSQFNDTAA</sequence>
<keyword evidence="7" id="KW-1278">Translocase</keyword>
<dbReference type="Proteomes" id="UP000178379">
    <property type="component" value="Unassembled WGS sequence"/>
</dbReference>
<dbReference type="EMBL" id="MFSQ01000067">
    <property type="protein sequence ID" value="OGI40083.1"/>
    <property type="molecule type" value="Genomic_DNA"/>
</dbReference>
<dbReference type="AlphaFoldDB" id="A0A1F6T4K8"/>
<proteinExistence type="predicted"/>
<evidence type="ECO:0000256" key="2">
    <source>
        <dbReference type="ARBA" id="ARBA00022448"/>
    </source>
</evidence>
<dbReference type="FunFam" id="3.40.50.300:FF:000140">
    <property type="entry name" value="Lipid A export ATP-binding/permease protein MsbA"/>
    <property type="match status" value="1"/>
</dbReference>
<dbReference type="PANTHER" id="PTHR43394:SF1">
    <property type="entry name" value="ATP-BINDING CASSETTE SUB-FAMILY B MEMBER 10, MITOCHONDRIAL"/>
    <property type="match status" value="1"/>
</dbReference>
<evidence type="ECO:0000313" key="15">
    <source>
        <dbReference type="Proteomes" id="UP000178379"/>
    </source>
</evidence>
<keyword evidence="6 14" id="KW-0067">ATP-binding</keyword>
<dbReference type="SMART" id="SM00382">
    <property type="entry name" value="AAA"/>
    <property type="match status" value="1"/>
</dbReference>
<keyword evidence="4 11" id="KW-0812">Transmembrane</keyword>
<keyword evidence="9" id="KW-0445">Lipid transport</keyword>
<feature type="transmembrane region" description="Helical" evidence="11">
    <location>
        <begin position="21"/>
        <end position="42"/>
    </location>
</feature>
<dbReference type="InterPro" id="IPR027417">
    <property type="entry name" value="P-loop_NTPase"/>
</dbReference>
<comment type="caution">
    <text evidence="14">The sequence shown here is derived from an EMBL/GenBank/DDBJ whole genome shotgun (WGS) entry which is preliminary data.</text>
</comment>
<dbReference type="InterPro" id="IPR039421">
    <property type="entry name" value="Type_1_exporter"/>
</dbReference>
<evidence type="ECO:0000256" key="5">
    <source>
        <dbReference type="ARBA" id="ARBA00022741"/>
    </source>
</evidence>
<dbReference type="PANTHER" id="PTHR43394">
    <property type="entry name" value="ATP-DEPENDENT PERMEASE MDL1, MITOCHONDRIAL"/>
    <property type="match status" value="1"/>
</dbReference>
<keyword evidence="8 11" id="KW-1133">Transmembrane helix</keyword>
<dbReference type="InterPro" id="IPR017871">
    <property type="entry name" value="ABC_transporter-like_CS"/>
</dbReference>
<dbReference type="InterPro" id="IPR003593">
    <property type="entry name" value="AAA+_ATPase"/>
</dbReference>
<evidence type="ECO:0000256" key="9">
    <source>
        <dbReference type="ARBA" id="ARBA00023055"/>
    </source>
</evidence>
<keyword evidence="2" id="KW-0813">Transport</keyword>
<dbReference type="STRING" id="1817756.A2140_01445"/>
<dbReference type="Pfam" id="PF00664">
    <property type="entry name" value="ABC_membrane"/>
    <property type="match status" value="1"/>
</dbReference>
<dbReference type="GO" id="GO:0016887">
    <property type="term" value="F:ATP hydrolysis activity"/>
    <property type="evidence" value="ECO:0007669"/>
    <property type="project" value="InterPro"/>
</dbReference>
<organism evidence="14 15">
    <name type="scientific">Candidatus Muproteobacteria bacterium RBG_16_62_13</name>
    <dbReference type="NCBI Taxonomy" id="1817756"/>
    <lineage>
        <taxon>Bacteria</taxon>
        <taxon>Pseudomonadati</taxon>
        <taxon>Pseudomonadota</taxon>
        <taxon>Candidatus Muproteobacteria</taxon>
    </lineage>
</organism>
<gene>
    <name evidence="14" type="ORF">A2140_01445</name>
</gene>
<dbReference type="PROSITE" id="PS00211">
    <property type="entry name" value="ABC_TRANSPORTER_1"/>
    <property type="match status" value="1"/>
</dbReference>
<accession>A0A1F6T4K8</accession>
<evidence type="ECO:0000259" key="12">
    <source>
        <dbReference type="PROSITE" id="PS50893"/>
    </source>
</evidence>
<feature type="transmembrane region" description="Helical" evidence="11">
    <location>
        <begin position="272"/>
        <end position="289"/>
    </location>
</feature>
<dbReference type="InterPro" id="IPR011917">
    <property type="entry name" value="ABC_transpr_lipidA"/>
</dbReference>
<dbReference type="GO" id="GO:0005886">
    <property type="term" value="C:plasma membrane"/>
    <property type="evidence" value="ECO:0007669"/>
    <property type="project" value="UniProtKB-SubCell"/>
</dbReference>
<evidence type="ECO:0000256" key="1">
    <source>
        <dbReference type="ARBA" id="ARBA00004651"/>
    </source>
</evidence>
<dbReference type="Gene3D" id="3.40.50.300">
    <property type="entry name" value="P-loop containing nucleotide triphosphate hydrolases"/>
    <property type="match status" value="1"/>
</dbReference>
<comment type="subcellular location">
    <subcellularLocation>
        <location evidence="1">Cell membrane</location>
        <topology evidence="1">Multi-pass membrane protein</topology>
    </subcellularLocation>
</comment>
<keyword evidence="5" id="KW-0547">Nucleotide-binding</keyword>
<feature type="domain" description="ABC transmembrane type-1" evidence="13">
    <location>
        <begin position="24"/>
        <end position="303"/>
    </location>
</feature>
<protein>
    <submittedName>
        <fullName evidence="14">Lipid A export permease/ATP-binding protein MsbA</fullName>
    </submittedName>
</protein>
<evidence type="ECO:0000256" key="7">
    <source>
        <dbReference type="ARBA" id="ARBA00022967"/>
    </source>
</evidence>
<dbReference type="Gene3D" id="1.20.1560.10">
    <property type="entry name" value="ABC transporter type 1, transmembrane domain"/>
    <property type="match status" value="1"/>
</dbReference>
<dbReference type="CDD" id="cd18552">
    <property type="entry name" value="ABC_6TM_MsbA_like"/>
    <property type="match status" value="1"/>
</dbReference>
<evidence type="ECO:0000256" key="6">
    <source>
        <dbReference type="ARBA" id="ARBA00022840"/>
    </source>
</evidence>